<sequence length="490" mass="54604">MRFSKIRQLVVKRSVLIERHATSGARPDEIGTHTHTCACRESGRDECRQLRSKEWPCNGPPSEMLPRAESLRALVRRAISLRTDWPRHVDQYAGVLCSLFGRLRFFEDGWGRVALAAELTRVLSGATHPEHLPRGEEHLLARDGAGPAGSGYTFGLDELRAATRQQAADIELNELFMRSLRYRLHMHRLRAQNWTAYEGTFQSPSELLVPGILPEESRTARFLLVAPRSASHAPLEEVSVPVVCVLAGTGDHSYMRRLHNVAMPLARRGVASVLVESPYYGARKPCSQVGARLRQVADLFVLGFAQILETMSILHWLQCKQGRDVCLAGYSQGGLHAAMVASLVREPVKTVLAFAPHSAEFVFTDGVLGRQVDWHALQRHEFPLGKRAHGRAGNGDGERGTQWHQLAALLRMTDIRFFPNCERHDQAVLLFGDSDAYIAADSVRIWKDRWPHAEIQVLPTGHVGGILFETQALQNAVLKALGVRDQYGVA</sequence>
<accession>A0A5J4YPR3</accession>
<name>A0A5J4YPR3_PORPP</name>
<keyword evidence="2" id="KW-1185">Reference proteome</keyword>
<dbReference type="InterPro" id="IPR019149">
    <property type="entry name" value="ABHD18"/>
</dbReference>
<dbReference type="OrthoDB" id="2831at2759"/>
<dbReference type="Gene3D" id="3.40.50.1820">
    <property type="entry name" value="alpha/beta hydrolase"/>
    <property type="match status" value="1"/>
</dbReference>
<proteinExistence type="predicted"/>
<dbReference type="InterPro" id="IPR029058">
    <property type="entry name" value="AB_hydrolase_fold"/>
</dbReference>
<evidence type="ECO:0000313" key="2">
    <source>
        <dbReference type="Proteomes" id="UP000324585"/>
    </source>
</evidence>
<dbReference type="AlphaFoldDB" id="A0A5J4YPR3"/>
<dbReference type="EMBL" id="VRMN01000008">
    <property type="protein sequence ID" value="KAA8492950.1"/>
    <property type="molecule type" value="Genomic_DNA"/>
</dbReference>
<dbReference type="PANTHER" id="PTHR13617:SF14">
    <property type="entry name" value="PROTEIN ABHD18"/>
    <property type="match status" value="1"/>
</dbReference>
<dbReference type="PANTHER" id="PTHR13617">
    <property type="entry name" value="PROTEIN ABHD18"/>
    <property type="match status" value="1"/>
</dbReference>
<comment type="caution">
    <text evidence="1">The sequence shown here is derived from an EMBL/GenBank/DDBJ whole genome shotgun (WGS) entry which is preliminary data.</text>
</comment>
<organism evidence="1 2">
    <name type="scientific">Porphyridium purpureum</name>
    <name type="common">Red alga</name>
    <name type="synonym">Porphyridium cruentum</name>
    <dbReference type="NCBI Taxonomy" id="35688"/>
    <lineage>
        <taxon>Eukaryota</taxon>
        <taxon>Rhodophyta</taxon>
        <taxon>Bangiophyceae</taxon>
        <taxon>Porphyridiales</taxon>
        <taxon>Porphyridiaceae</taxon>
        <taxon>Porphyridium</taxon>
    </lineage>
</organism>
<dbReference type="Pfam" id="PF09752">
    <property type="entry name" value="ABHD18"/>
    <property type="match status" value="1"/>
</dbReference>
<protein>
    <submittedName>
        <fullName evidence="1">Protein ABHD18</fullName>
    </submittedName>
</protein>
<evidence type="ECO:0000313" key="1">
    <source>
        <dbReference type="EMBL" id="KAA8492950.1"/>
    </source>
</evidence>
<dbReference type="Proteomes" id="UP000324585">
    <property type="component" value="Unassembled WGS sequence"/>
</dbReference>
<dbReference type="SUPFAM" id="SSF53474">
    <property type="entry name" value="alpha/beta-Hydrolases"/>
    <property type="match status" value="1"/>
</dbReference>
<gene>
    <name evidence="1" type="ORF">FVE85_9222</name>
</gene>
<reference evidence="2" key="1">
    <citation type="journal article" date="2019" name="Nat. Commun.">
        <title>Expansion of phycobilisome linker gene families in mesophilic red algae.</title>
        <authorList>
            <person name="Lee J."/>
            <person name="Kim D."/>
            <person name="Bhattacharya D."/>
            <person name="Yoon H.S."/>
        </authorList>
    </citation>
    <scope>NUCLEOTIDE SEQUENCE [LARGE SCALE GENOMIC DNA]</scope>
    <source>
        <strain evidence="2">CCMP 1328</strain>
    </source>
</reference>